<feature type="transmembrane region" description="Helical" evidence="1">
    <location>
        <begin position="32"/>
        <end position="49"/>
    </location>
</feature>
<sequence>MNTPPPRRLGLALLGIALFAVLLWLNPSLPDAAAFALVSVPLALCWYGLTSRSALSVALQAGAIAAGLTLASWARGLP</sequence>
<dbReference type="Proteomes" id="UP001597111">
    <property type="component" value="Unassembled WGS sequence"/>
</dbReference>
<proteinExistence type="predicted"/>
<feature type="transmembrane region" description="Helical" evidence="1">
    <location>
        <begin position="9"/>
        <end position="26"/>
    </location>
</feature>
<evidence type="ECO:0000256" key="1">
    <source>
        <dbReference type="SAM" id="Phobius"/>
    </source>
</evidence>
<keyword evidence="1" id="KW-1133">Transmembrane helix</keyword>
<evidence type="ECO:0000313" key="2">
    <source>
        <dbReference type="EMBL" id="MFD1527617.1"/>
    </source>
</evidence>
<dbReference type="EMBL" id="JBHUDH010000243">
    <property type="protein sequence ID" value="MFD1527617.1"/>
    <property type="molecule type" value="Genomic_DNA"/>
</dbReference>
<evidence type="ECO:0000313" key="3">
    <source>
        <dbReference type="Proteomes" id="UP001597111"/>
    </source>
</evidence>
<keyword evidence="3" id="KW-1185">Reference proteome</keyword>
<protein>
    <submittedName>
        <fullName evidence="2">Uncharacterized protein</fullName>
    </submittedName>
</protein>
<dbReference type="AlphaFoldDB" id="A0ABD6BB07"/>
<dbReference type="RefSeq" id="WP_379732507.1">
    <property type="nucleotide sequence ID" value="NZ_JBHSWZ010000328.1"/>
</dbReference>
<gene>
    <name evidence="2" type="ORF">ACFR9S_15135</name>
</gene>
<keyword evidence="1" id="KW-0472">Membrane</keyword>
<keyword evidence="1" id="KW-0812">Transmembrane</keyword>
<organism evidence="2 3">
    <name type="scientific">Halolamina salina</name>
    <dbReference type="NCBI Taxonomy" id="1220023"/>
    <lineage>
        <taxon>Archaea</taxon>
        <taxon>Methanobacteriati</taxon>
        <taxon>Methanobacteriota</taxon>
        <taxon>Stenosarchaea group</taxon>
        <taxon>Halobacteria</taxon>
        <taxon>Halobacteriales</taxon>
        <taxon>Haloferacaceae</taxon>
    </lineage>
</organism>
<name>A0ABD6BB07_9EURY</name>
<feature type="transmembrane region" description="Helical" evidence="1">
    <location>
        <begin position="56"/>
        <end position="74"/>
    </location>
</feature>
<reference evidence="2 3" key="1">
    <citation type="journal article" date="2019" name="Int. J. Syst. Evol. Microbiol.">
        <title>The Global Catalogue of Microorganisms (GCM) 10K type strain sequencing project: providing services to taxonomists for standard genome sequencing and annotation.</title>
        <authorList>
            <consortium name="The Broad Institute Genomics Platform"/>
            <consortium name="The Broad Institute Genome Sequencing Center for Infectious Disease"/>
            <person name="Wu L."/>
            <person name="Ma J."/>
        </authorList>
    </citation>
    <scope>NUCLEOTIDE SEQUENCE [LARGE SCALE GENOMIC DNA]</scope>
    <source>
        <strain evidence="2 3">CGMCC 1.12285</strain>
    </source>
</reference>
<accession>A0ABD6BB07</accession>
<comment type="caution">
    <text evidence="2">The sequence shown here is derived from an EMBL/GenBank/DDBJ whole genome shotgun (WGS) entry which is preliminary data.</text>
</comment>